<dbReference type="InterPro" id="IPR011057">
    <property type="entry name" value="Mss4-like_sf"/>
</dbReference>
<evidence type="ECO:0000256" key="4">
    <source>
        <dbReference type="ARBA" id="ARBA00023239"/>
    </source>
</evidence>
<evidence type="ECO:0000256" key="2">
    <source>
        <dbReference type="ARBA" id="ARBA00022723"/>
    </source>
</evidence>
<evidence type="ECO:0000256" key="1">
    <source>
        <dbReference type="ARBA" id="ARBA00005495"/>
    </source>
</evidence>
<evidence type="ECO:0000259" key="5">
    <source>
        <dbReference type="PROSITE" id="PS51891"/>
    </source>
</evidence>
<comment type="caution">
    <text evidence="6">The sequence shown here is derived from an EMBL/GenBank/DDBJ whole genome shotgun (WGS) entry which is preliminary data.</text>
</comment>
<keyword evidence="3" id="KW-0862">Zinc</keyword>
<keyword evidence="7" id="KW-1185">Reference proteome</keyword>
<dbReference type="Proteomes" id="UP001209535">
    <property type="component" value="Unassembled WGS sequence"/>
</dbReference>
<accession>A0ABT2X1A6</accession>
<sequence length="132" mass="14314">MARTIHEGGCMCGAVRYRLTGPFTYSAHCHCRSCQRAVGAGVATYTAVAPENFAVTRGELTVYRSSPGVERGFCSRCGTSLTYAGEDWTDTAVMSATLDDPAAAVPTSNVYLAHRQPWVALDKRLKAFDRFP</sequence>
<gene>
    <name evidence="6" type="ORF">OEZ60_06815</name>
</gene>
<comment type="similarity">
    <text evidence="1">Belongs to the Gfa family.</text>
</comment>
<dbReference type="InterPro" id="IPR006913">
    <property type="entry name" value="CENP-V/GFA"/>
</dbReference>
<feature type="domain" description="CENP-V/GFA" evidence="5">
    <location>
        <begin position="6"/>
        <end position="119"/>
    </location>
</feature>
<dbReference type="PANTHER" id="PTHR33337">
    <property type="entry name" value="GFA DOMAIN-CONTAINING PROTEIN"/>
    <property type="match status" value="1"/>
</dbReference>
<dbReference type="PROSITE" id="PS51891">
    <property type="entry name" value="CENP_V_GFA"/>
    <property type="match status" value="1"/>
</dbReference>
<dbReference type="EMBL" id="JAOVQO010000005">
    <property type="protein sequence ID" value="MCU9847716.1"/>
    <property type="molecule type" value="Genomic_DNA"/>
</dbReference>
<dbReference type="PANTHER" id="PTHR33337:SF40">
    <property type="entry name" value="CENP-V_GFA DOMAIN-CONTAINING PROTEIN-RELATED"/>
    <property type="match status" value="1"/>
</dbReference>
<evidence type="ECO:0000256" key="3">
    <source>
        <dbReference type="ARBA" id="ARBA00022833"/>
    </source>
</evidence>
<dbReference type="SUPFAM" id="SSF51316">
    <property type="entry name" value="Mss4-like"/>
    <property type="match status" value="1"/>
</dbReference>
<proteinExistence type="inferred from homology"/>
<dbReference type="RefSeq" id="WP_263334469.1">
    <property type="nucleotide sequence ID" value="NZ_JAOVQO010000005.1"/>
</dbReference>
<dbReference type="Gene3D" id="3.90.1590.10">
    <property type="entry name" value="glutathione-dependent formaldehyde- activating enzyme (gfa)"/>
    <property type="match status" value="1"/>
</dbReference>
<evidence type="ECO:0000313" key="6">
    <source>
        <dbReference type="EMBL" id="MCU9847716.1"/>
    </source>
</evidence>
<dbReference type="Pfam" id="PF04828">
    <property type="entry name" value="GFA"/>
    <property type="match status" value="1"/>
</dbReference>
<reference evidence="6 7" key="1">
    <citation type="submission" date="2022-10" db="EMBL/GenBank/DDBJ databases">
        <title>Defluviimonas sp. nov., isolated from ocean surface sediments.</title>
        <authorList>
            <person name="He W."/>
            <person name="Wang L."/>
            <person name="Zhang D.-F."/>
        </authorList>
    </citation>
    <scope>NUCLEOTIDE SEQUENCE [LARGE SCALE GENOMIC DNA]</scope>
    <source>
        <strain evidence="6 7">WL0024</strain>
    </source>
</reference>
<keyword evidence="2" id="KW-0479">Metal-binding</keyword>
<keyword evidence="4" id="KW-0456">Lyase</keyword>
<name>A0ABT2X1A6_9RHOB</name>
<protein>
    <submittedName>
        <fullName evidence="6">GFA family protein</fullName>
    </submittedName>
</protein>
<evidence type="ECO:0000313" key="7">
    <source>
        <dbReference type="Proteomes" id="UP001209535"/>
    </source>
</evidence>
<organism evidence="6 7">
    <name type="scientific">Albidovulum salinarum</name>
    <dbReference type="NCBI Taxonomy" id="2984153"/>
    <lineage>
        <taxon>Bacteria</taxon>
        <taxon>Pseudomonadati</taxon>
        <taxon>Pseudomonadota</taxon>
        <taxon>Alphaproteobacteria</taxon>
        <taxon>Rhodobacterales</taxon>
        <taxon>Paracoccaceae</taxon>
        <taxon>Albidovulum</taxon>
    </lineage>
</organism>